<name>A0A1B7HZH9_9ENTR</name>
<dbReference type="Proteomes" id="UP000078286">
    <property type="component" value="Unassembled WGS sequence"/>
</dbReference>
<dbReference type="RefSeq" id="WP_074388620.1">
    <property type="nucleotide sequence ID" value="NZ_LXEO01000007.1"/>
</dbReference>
<dbReference type="AlphaFoldDB" id="A0A1B7HZH9"/>
<dbReference type="EMBL" id="LXEO01000007">
    <property type="protein sequence ID" value="OAT21116.1"/>
    <property type="molecule type" value="Genomic_DNA"/>
</dbReference>
<sequence>MLNADENNLTPIQGITAGFGGGLTMLNAAVQNKGFSLAGLLSNVMVQDSAKYFAQFLTNPNGKSAESLADYLSKPDMQNAVAGGVEGFIGVTTRGADLKLSGLLISSEGEFCQSIKKGDYLTHPLWSVDYVDQSSVVSALACLRWRRFISLFAAVIRKPAVLSPSSFSFSISSKSSRGSRTENCIERLFFLPVAIAETSCFRWCSVYTAKLIIKYLKWCSLGYTLVVFTLSTGKAQEVHKTAKPRGALTPSGLLTTTVISSNEVAMSNRTTPHMGRASLSPNKFTWRFLAINRHDKKAKPCCLSVEAETEREARRTLAPHFILSLAARLPVLEVCNA</sequence>
<comment type="caution">
    <text evidence="1">The sequence shown here is derived from an EMBL/GenBank/DDBJ whole genome shotgun (WGS) entry which is preliminary data.</text>
</comment>
<proteinExistence type="predicted"/>
<protein>
    <recommendedName>
        <fullName evidence="3">Host cell division inhibitor Icd-like protein</fullName>
    </recommendedName>
</protein>
<dbReference type="NCBIfam" id="NF033153">
    <property type="entry name" value="phage_ICD_like"/>
    <property type="match status" value="1"/>
</dbReference>
<reference evidence="1 2" key="1">
    <citation type="submission" date="2016-04" db="EMBL/GenBank/DDBJ databases">
        <title>ATOL: Assembling a taxonomically balanced genome-scale reconstruction of the evolutionary history of the Enterobacteriaceae.</title>
        <authorList>
            <person name="Plunkett G.III."/>
            <person name="Neeno-Eckwall E.C."/>
            <person name="Glasner J.D."/>
            <person name="Perna N.T."/>
        </authorList>
    </citation>
    <scope>NUCLEOTIDE SEQUENCE [LARGE SCALE GENOMIC DNA]</scope>
    <source>
        <strain evidence="1 2">ATCC 51607</strain>
    </source>
</reference>
<accession>A0A1B7HZH9</accession>
<evidence type="ECO:0000313" key="2">
    <source>
        <dbReference type="Proteomes" id="UP000078286"/>
    </source>
</evidence>
<dbReference type="PATRIC" id="fig|1354255.3.peg.357"/>
<gene>
    <name evidence="1" type="ORF">M979_0345</name>
</gene>
<evidence type="ECO:0008006" key="3">
    <source>
        <dbReference type="Google" id="ProtNLM"/>
    </source>
</evidence>
<keyword evidence="2" id="KW-1185">Reference proteome</keyword>
<evidence type="ECO:0000313" key="1">
    <source>
        <dbReference type="EMBL" id="OAT21116.1"/>
    </source>
</evidence>
<organism evidence="1 2">
    <name type="scientific">Buttiauxella noackiae ATCC 51607</name>
    <dbReference type="NCBI Taxonomy" id="1354255"/>
    <lineage>
        <taxon>Bacteria</taxon>
        <taxon>Pseudomonadati</taxon>
        <taxon>Pseudomonadota</taxon>
        <taxon>Gammaproteobacteria</taxon>
        <taxon>Enterobacterales</taxon>
        <taxon>Enterobacteriaceae</taxon>
        <taxon>Buttiauxella</taxon>
    </lineage>
</organism>